<feature type="transmembrane region" description="Helical" evidence="1">
    <location>
        <begin position="396"/>
        <end position="416"/>
    </location>
</feature>
<evidence type="ECO:0000256" key="1">
    <source>
        <dbReference type="SAM" id="Phobius"/>
    </source>
</evidence>
<feature type="transmembrane region" description="Helical" evidence="1">
    <location>
        <begin position="119"/>
        <end position="139"/>
    </location>
</feature>
<organism evidence="2 3">
    <name type="scientific">Methanoculleus bourgensis</name>
    <dbReference type="NCBI Taxonomy" id="83986"/>
    <lineage>
        <taxon>Archaea</taxon>
        <taxon>Methanobacteriati</taxon>
        <taxon>Methanobacteriota</taxon>
        <taxon>Stenosarchaea group</taxon>
        <taxon>Methanomicrobia</taxon>
        <taxon>Methanomicrobiales</taxon>
        <taxon>Methanomicrobiaceae</taxon>
        <taxon>Methanoculleus</taxon>
    </lineage>
</organism>
<feature type="transmembrane region" description="Helical" evidence="1">
    <location>
        <begin position="357"/>
        <end position="376"/>
    </location>
</feature>
<dbReference type="Proteomes" id="UP000069850">
    <property type="component" value="Chromosome 1"/>
</dbReference>
<sequence length="434" mass="49387">MSHTKGQRGKTVQDKSIWGIRFPEKEFAEFRKHFTILIALSIIIKFAVMLLTTGVLHSFIDIFDISVYFQYAMQVLGGEIPYLDFPLEYPQLSLIVILVPLIFTVLTQDPSTYLVVHQVFMSVFDILTTLLVYLIALKVSNQRCAFISGVLSATAFSSAYFVLTKYDAFPTFLLMLSLFLFIYRKETCGYLSAAAGFLAKWFPGLAIPYFALHEHMSGRSSRAIGRNIIVAASLFLIVTLPFAVMNSSGFLATYTAHTGRAALAHSFCYYIDFVLENALGLSFFAQISLFLMALVQILLLGYYYSTKNTSAEYLCAFLFFSTFAFIILNNVFSPQYILWITPFLAIFLVHSYKEVALFYAIQAWMYLEFPLLYRSIYINDGYFIGDASPLISTPFFFFTVKFILLFIAFSVVWSSLRHPDLRLALTPLHHDKST</sequence>
<keyword evidence="1" id="KW-1133">Transmembrane helix</keyword>
<protein>
    <recommendedName>
        <fullName evidence="4">DUF2029 domain-containing protein</fullName>
    </recommendedName>
</protein>
<keyword evidence="1" id="KW-0812">Transmembrane</keyword>
<dbReference type="OrthoDB" id="118100at2157"/>
<feature type="transmembrane region" description="Helical" evidence="1">
    <location>
        <begin position="224"/>
        <end position="244"/>
    </location>
</feature>
<evidence type="ECO:0000313" key="3">
    <source>
        <dbReference type="Proteomes" id="UP000069850"/>
    </source>
</evidence>
<feature type="transmembrane region" description="Helical" evidence="1">
    <location>
        <begin position="34"/>
        <end position="60"/>
    </location>
</feature>
<feature type="transmembrane region" description="Helical" evidence="1">
    <location>
        <begin position="145"/>
        <end position="163"/>
    </location>
</feature>
<keyword evidence="1" id="KW-0472">Membrane</keyword>
<dbReference type="GeneID" id="27137340"/>
<dbReference type="EMBL" id="LT158599">
    <property type="protein sequence ID" value="CVK32688.1"/>
    <property type="molecule type" value="Genomic_DNA"/>
</dbReference>
<dbReference type="KEGG" id="mema:MMAB1_1475"/>
<evidence type="ECO:0008006" key="4">
    <source>
        <dbReference type="Google" id="ProtNLM"/>
    </source>
</evidence>
<feature type="transmembrane region" description="Helical" evidence="1">
    <location>
        <begin position="283"/>
        <end position="304"/>
    </location>
</feature>
<reference evidence="2 3" key="1">
    <citation type="submission" date="2016-01" db="EMBL/GenBank/DDBJ databases">
        <authorList>
            <person name="Manzoor S."/>
        </authorList>
    </citation>
    <scope>NUCLEOTIDE SEQUENCE [LARGE SCALE GENOMIC DNA]</scope>
    <source>
        <strain evidence="2">Methanoculleus sp MAB1</strain>
    </source>
</reference>
<dbReference type="AlphaFoldDB" id="A0A0X3BKU2"/>
<name>A0A0X3BKU2_9EURY</name>
<accession>A0A0X3BKU2</accession>
<gene>
    <name evidence="2" type="ORF">MMAB1_1475</name>
</gene>
<dbReference type="RefSeq" id="WP_062263247.1">
    <property type="nucleotide sequence ID" value="NZ_LT158599.1"/>
</dbReference>
<feature type="transmembrane region" description="Helical" evidence="1">
    <location>
        <begin position="190"/>
        <end position="212"/>
    </location>
</feature>
<evidence type="ECO:0000313" key="2">
    <source>
        <dbReference type="EMBL" id="CVK32688.1"/>
    </source>
</evidence>
<proteinExistence type="predicted"/>